<dbReference type="CTD" id="81833"/>
<dbReference type="AlphaFoldDB" id="A0AAJ7SLL7"/>
<evidence type="ECO:0000313" key="3">
    <source>
        <dbReference type="RefSeq" id="XP_032800642.1"/>
    </source>
</evidence>
<proteinExistence type="predicted"/>
<keyword evidence="1" id="KW-0732">Signal</keyword>
<gene>
    <name evidence="3" type="primary">SPACA1</name>
</gene>
<protein>
    <submittedName>
        <fullName evidence="3">Sperm acrosome membrane-associated protein 1 isoform X1</fullName>
    </submittedName>
</protein>
<feature type="chain" id="PRO_5042573872" evidence="1">
    <location>
        <begin position="16"/>
        <end position="221"/>
    </location>
</feature>
<sequence length="221" mass="23765">MGLLFLAGLFLLAQGYNVTLTARERPTQASRCSVTCGPGLAVRYFSQGCPAYKRRCLASIQPCTAPQRHCGWGETKRVRGGGELRCLSAQPVSSFTFTWRRMRAEWRPAEPPTPQEYPETLAHSGGAMPTEEAGMGVVLQCDTSRKGSEGEMQGVYVGSIAYYIADPGHVEAPPPSLLALLAVGGAILVTCLWWAGPRAFIAISSPLHRLARDGGDDVRGV</sequence>
<dbReference type="Proteomes" id="UP001318040">
    <property type="component" value="Unplaced"/>
</dbReference>
<feature type="signal peptide" evidence="1">
    <location>
        <begin position="1"/>
        <end position="15"/>
    </location>
</feature>
<keyword evidence="2" id="KW-1185">Reference proteome</keyword>
<organism evidence="2 3">
    <name type="scientific">Petromyzon marinus</name>
    <name type="common">Sea lamprey</name>
    <dbReference type="NCBI Taxonomy" id="7757"/>
    <lineage>
        <taxon>Eukaryota</taxon>
        <taxon>Metazoa</taxon>
        <taxon>Chordata</taxon>
        <taxon>Craniata</taxon>
        <taxon>Vertebrata</taxon>
        <taxon>Cyclostomata</taxon>
        <taxon>Hyperoartia</taxon>
        <taxon>Petromyzontiformes</taxon>
        <taxon>Petromyzontidae</taxon>
        <taxon>Petromyzon</taxon>
    </lineage>
</organism>
<dbReference type="KEGG" id="pmrn:116937601"/>
<evidence type="ECO:0000256" key="1">
    <source>
        <dbReference type="SAM" id="SignalP"/>
    </source>
</evidence>
<accession>A0AAJ7SLL7</accession>
<evidence type="ECO:0000313" key="2">
    <source>
        <dbReference type="Proteomes" id="UP001318040"/>
    </source>
</evidence>
<name>A0AAJ7SLL7_PETMA</name>
<dbReference type="RefSeq" id="XP_032800642.1">
    <property type="nucleotide sequence ID" value="XM_032944751.1"/>
</dbReference>
<reference evidence="3" key="1">
    <citation type="submission" date="2025-08" db="UniProtKB">
        <authorList>
            <consortium name="RefSeq"/>
        </authorList>
    </citation>
    <scope>IDENTIFICATION</scope>
    <source>
        <tissue evidence="3">Sperm</tissue>
    </source>
</reference>
<dbReference type="GeneID" id="116937601"/>